<keyword evidence="2" id="KW-1185">Reference proteome</keyword>
<feature type="non-terminal residue" evidence="1">
    <location>
        <position position="1"/>
    </location>
</feature>
<dbReference type="Proteomes" id="UP000789901">
    <property type="component" value="Unassembled WGS sequence"/>
</dbReference>
<gene>
    <name evidence="1" type="ORF">GMARGA_LOCUS21661</name>
</gene>
<proteinExistence type="predicted"/>
<dbReference type="EMBL" id="CAJVQB010020190">
    <property type="protein sequence ID" value="CAG8793759.1"/>
    <property type="molecule type" value="Genomic_DNA"/>
</dbReference>
<reference evidence="1 2" key="1">
    <citation type="submission" date="2021-06" db="EMBL/GenBank/DDBJ databases">
        <authorList>
            <person name="Kallberg Y."/>
            <person name="Tangrot J."/>
            <person name="Rosling A."/>
        </authorList>
    </citation>
    <scope>NUCLEOTIDE SEQUENCE [LARGE SCALE GENOMIC DNA]</scope>
    <source>
        <strain evidence="1 2">120-4 pot B 10/14</strain>
    </source>
</reference>
<evidence type="ECO:0000313" key="2">
    <source>
        <dbReference type="Proteomes" id="UP000789901"/>
    </source>
</evidence>
<comment type="caution">
    <text evidence="1">The sequence shown here is derived from an EMBL/GenBank/DDBJ whole genome shotgun (WGS) entry which is preliminary data.</text>
</comment>
<protein>
    <submittedName>
        <fullName evidence="1">16897_t:CDS:1</fullName>
    </submittedName>
</protein>
<accession>A0ABN7VR33</accession>
<evidence type="ECO:0000313" key="1">
    <source>
        <dbReference type="EMBL" id="CAG8793759.1"/>
    </source>
</evidence>
<organism evidence="1 2">
    <name type="scientific">Gigaspora margarita</name>
    <dbReference type="NCBI Taxonomy" id="4874"/>
    <lineage>
        <taxon>Eukaryota</taxon>
        <taxon>Fungi</taxon>
        <taxon>Fungi incertae sedis</taxon>
        <taxon>Mucoromycota</taxon>
        <taxon>Glomeromycotina</taxon>
        <taxon>Glomeromycetes</taxon>
        <taxon>Diversisporales</taxon>
        <taxon>Gigasporaceae</taxon>
        <taxon>Gigaspora</taxon>
    </lineage>
</organism>
<sequence>YSEEELYENPWEDLINKKNSATYLTGVMTTKIEKDSVTSNMSENLTNNKIIKANETLMNNWDIFVKNISEKGQTMELGRTNIVCHQIDTGRAKPIKQRAYRVAPNEQTFLESEIRAIEQRGEDVNMMDIKEEDLATKQEAFKATIQKHTTISKVEAIQIENTSSWRTYHSHYLKQRITRCEANFLGDYIHNKLKERERVNIYLTDVVQMHNIGAKTFYIEQKVENTNLKKETAVFNDWYHNTDNWSIEETIPVSEEWSELVTESETNMWNLPDPYSWKTSTNEPELLLLPTNPVPW</sequence>
<name>A0ABN7VR33_GIGMA</name>